<dbReference type="Gene3D" id="3.40.50.300">
    <property type="entry name" value="P-loop containing nucleotide triphosphate hydrolases"/>
    <property type="match status" value="1"/>
</dbReference>
<dbReference type="eggNOG" id="COG3172">
    <property type="taxonomic scope" value="Bacteria"/>
</dbReference>
<dbReference type="SUPFAM" id="SSF52540">
    <property type="entry name" value="P-loop containing nucleoside triphosphate hydrolases"/>
    <property type="match status" value="1"/>
</dbReference>
<keyword evidence="3" id="KW-1185">Reference proteome</keyword>
<keyword evidence="2" id="KW-0548">Nucleotidyltransferase</keyword>
<dbReference type="PANTHER" id="PTHR37512:SF1">
    <property type="entry name" value="NADR_TTD14 AAA DOMAIN-CONTAINING PROTEIN"/>
    <property type="match status" value="1"/>
</dbReference>
<dbReference type="PATRIC" id="fig|883126.3.peg.2322"/>
<dbReference type="STRING" id="47229.LO55_3015"/>
<dbReference type="Pfam" id="PF13521">
    <property type="entry name" value="AAA_28"/>
    <property type="match status" value="1"/>
</dbReference>
<proteinExistence type="predicted"/>
<dbReference type="RefSeq" id="WP_005666523.1">
    <property type="nucleotide sequence ID" value="NZ_JH992923.1"/>
</dbReference>
<sequence>MSVEAARIAILGAESSGKSTLSEALARHYGTLWVPEYLREFVDAQGRVPHEEDQYGIALTQRAREDAAAAEASRLLFCDTTPLMTALYSRVYWGRVDAQLAALDARHDYAWTFVTAPDTPWEPDGLQRESEEVRQMVHRMLVETLAARGIAYTLLAGDLPHRMRQVEGLLGKPEG</sequence>
<feature type="domain" description="NadR/Ttd14 AAA" evidence="1">
    <location>
        <begin position="7"/>
        <end position="162"/>
    </location>
</feature>
<reference evidence="2 3" key="1">
    <citation type="submission" date="2012-09" db="EMBL/GenBank/DDBJ databases">
        <title>The Genome Sequence of Massilia timonae CCUG 45783.</title>
        <authorList>
            <consortium name="The Broad Institute Genome Sequencing Platform"/>
            <person name="Earl A."/>
            <person name="Ward D."/>
            <person name="Feldgarden M."/>
            <person name="Gevers D."/>
            <person name="Huys G."/>
            <person name="Walker B."/>
            <person name="Young S.K."/>
            <person name="Zeng Q."/>
            <person name="Gargeya S."/>
            <person name="Fitzgerald M."/>
            <person name="Haas B."/>
            <person name="Abouelleil A."/>
            <person name="Alvarado L."/>
            <person name="Arachchi H.M."/>
            <person name="Berlin A.M."/>
            <person name="Chapman S.B."/>
            <person name="Goldberg J."/>
            <person name="Griggs A."/>
            <person name="Gujja S."/>
            <person name="Hansen M."/>
            <person name="Howarth C."/>
            <person name="Imamovic A."/>
            <person name="Larimer J."/>
            <person name="McCowen C."/>
            <person name="Montmayeur A."/>
            <person name="Murphy C."/>
            <person name="Neiman D."/>
            <person name="Pearson M."/>
            <person name="Priest M."/>
            <person name="Roberts A."/>
            <person name="Saif S."/>
            <person name="Shea T."/>
            <person name="Sisk P."/>
            <person name="Sykes S."/>
            <person name="Wortman J."/>
            <person name="Nusbaum C."/>
            <person name="Birren B."/>
        </authorList>
    </citation>
    <scope>NUCLEOTIDE SEQUENCE [LARGE SCALE GENOMIC DNA]</scope>
    <source>
        <strain evidence="2 3">CCUG 45783</strain>
    </source>
</reference>
<dbReference type="PANTHER" id="PTHR37512">
    <property type="entry name" value="TRIFUNCTIONAL NAD BIOSYNTHESIS/REGULATOR PROTEIN NADR"/>
    <property type="match status" value="1"/>
</dbReference>
<name>K9DZL3_9BURK</name>
<gene>
    <name evidence="2" type="ORF">HMPREF9710_02292</name>
</gene>
<dbReference type="InterPro" id="IPR052735">
    <property type="entry name" value="NAD_biosynth-regulator"/>
</dbReference>
<evidence type="ECO:0000313" key="3">
    <source>
        <dbReference type="Proteomes" id="UP000009874"/>
    </source>
</evidence>
<dbReference type="InterPro" id="IPR027417">
    <property type="entry name" value="P-loop_NTPase"/>
</dbReference>
<evidence type="ECO:0000259" key="1">
    <source>
        <dbReference type="Pfam" id="PF13521"/>
    </source>
</evidence>
<keyword evidence="2" id="KW-0808">Transferase</keyword>
<comment type="caution">
    <text evidence="2">The sequence shown here is derived from an EMBL/GenBank/DDBJ whole genome shotgun (WGS) entry which is preliminary data.</text>
</comment>
<dbReference type="AlphaFoldDB" id="K9DZL3"/>
<dbReference type="GO" id="GO:0016779">
    <property type="term" value="F:nucleotidyltransferase activity"/>
    <property type="evidence" value="ECO:0007669"/>
    <property type="project" value="UniProtKB-KW"/>
</dbReference>
<organism evidence="2 3">
    <name type="scientific">Massilia timonae CCUG 45783</name>
    <dbReference type="NCBI Taxonomy" id="883126"/>
    <lineage>
        <taxon>Bacteria</taxon>
        <taxon>Pseudomonadati</taxon>
        <taxon>Pseudomonadota</taxon>
        <taxon>Betaproteobacteria</taxon>
        <taxon>Burkholderiales</taxon>
        <taxon>Oxalobacteraceae</taxon>
        <taxon>Telluria group</taxon>
        <taxon>Massilia</taxon>
    </lineage>
</organism>
<dbReference type="EMBL" id="AGZI01000026">
    <property type="protein sequence ID" value="EKU82665.1"/>
    <property type="molecule type" value="Genomic_DNA"/>
</dbReference>
<accession>K9DZL3</accession>
<dbReference type="InterPro" id="IPR038727">
    <property type="entry name" value="NadR/Ttd14_AAA_dom"/>
</dbReference>
<dbReference type="HOGENOM" id="CLU_052648_3_0_4"/>
<dbReference type="Proteomes" id="UP000009874">
    <property type="component" value="Unassembled WGS sequence"/>
</dbReference>
<protein>
    <submittedName>
        <fullName evidence="2">Nicotinamide-nucleotide adenylyltransferase</fullName>
    </submittedName>
</protein>
<dbReference type="OrthoDB" id="9151999at2"/>
<evidence type="ECO:0000313" key="2">
    <source>
        <dbReference type="EMBL" id="EKU82665.1"/>
    </source>
</evidence>